<sequence length="407" mass="44218">MRGMGNSLTIGERVAWYRRRRGLSQEVLAGLIGRTADWLGKVENNRIELDRLSVIKSLADVLDVSLGDLLGEPTVLDWTAESGTATVPALRAALMSYHAITPLPGRHDTDPPTTAALRQEVGELWTAYQNSRFGYVTGRLPELLRRAQAAADGHGGEDQDHARRLIGLTYQLAATQLTKLGETDLAWLAADRGLAAVRPTGDPVATGSLFRSVGHALHSTGRYTEAVRLTKDAAAFLQPHLAQPTPALLSVYGTLFLSGAMAAARANDPGTTRAFLAEADTAATRLGEDANHLWTAFGPTNVAIHRVATAAELGDLQVAIDLGPRVDTTALPMERRVRHALEVARAYSSWNRVDAAQAVLFDAERMAPEQVHHHFLSRQLALTWIRRQRGKPSTQLVGLARRLKVLD</sequence>
<accession>A0A1C4XWR2</accession>
<gene>
    <name evidence="2" type="ORF">GA0070618_3404</name>
</gene>
<dbReference type="InterPro" id="IPR001387">
    <property type="entry name" value="Cro/C1-type_HTH"/>
</dbReference>
<evidence type="ECO:0000313" key="2">
    <source>
        <dbReference type="EMBL" id="SCF12852.1"/>
    </source>
</evidence>
<dbReference type="SMART" id="SM00530">
    <property type="entry name" value="HTH_XRE"/>
    <property type="match status" value="1"/>
</dbReference>
<dbReference type="RefSeq" id="WP_172900303.1">
    <property type="nucleotide sequence ID" value="NZ_LT607413.1"/>
</dbReference>
<proteinExistence type="predicted"/>
<feature type="domain" description="HTH cro/C1-type" evidence="1">
    <location>
        <begin position="17"/>
        <end position="69"/>
    </location>
</feature>
<dbReference type="CDD" id="cd00093">
    <property type="entry name" value="HTH_XRE"/>
    <property type="match status" value="1"/>
</dbReference>
<dbReference type="GO" id="GO:0003677">
    <property type="term" value="F:DNA binding"/>
    <property type="evidence" value="ECO:0007669"/>
    <property type="project" value="InterPro"/>
</dbReference>
<protein>
    <submittedName>
        <fullName evidence="2">Helix-turn-helix domain-containing protein</fullName>
    </submittedName>
</protein>
<keyword evidence="3" id="KW-1185">Reference proteome</keyword>
<dbReference type="Gene3D" id="1.10.260.40">
    <property type="entry name" value="lambda repressor-like DNA-binding domains"/>
    <property type="match status" value="1"/>
</dbReference>
<dbReference type="EMBL" id="LT607413">
    <property type="protein sequence ID" value="SCF12852.1"/>
    <property type="molecule type" value="Genomic_DNA"/>
</dbReference>
<organism evidence="2 3">
    <name type="scientific">Micromonospora echinospora</name>
    <name type="common">Micromonospora purpurea</name>
    <dbReference type="NCBI Taxonomy" id="1877"/>
    <lineage>
        <taxon>Bacteria</taxon>
        <taxon>Bacillati</taxon>
        <taxon>Actinomycetota</taxon>
        <taxon>Actinomycetes</taxon>
        <taxon>Micromonosporales</taxon>
        <taxon>Micromonosporaceae</taxon>
        <taxon>Micromonospora</taxon>
    </lineage>
</organism>
<dbReference type="Pfam" id="PF13560">
    <property type="entry name" value="HTH_31"/>
    <property type="match status" value="1"/>
</dbReference>
<dbReference type="InParanoid" id="A0A1C4XWR2"/>
<evidence type="ECO:0000259" key="1">
    <source>
        <dbReference type="PROSITE" id="PS50943"/>
    </source>
</evidence>
<dbReference type="SUPFAM" id="SSF47413">
    <property type="entry name" value="lambda repressor-like DNA-binding domains"/>
    <property type="match status" value="1"/>
</dbReference>
<reference evidence="3" key="1">
    <citation type="submission" date="2016-06" db="EMBL/GenBank/DDBJ databases">
        <authorList>
            <person name="Varghese N."/>
            <person name="Submissions Spin"/>
        </authorList>
    </citation>
    <scope>NUCLEOTIDE SEQUENCE [LARGE SCALE GENOMIC DNA]</scope>
    <source>
        <strain evidence="3">DSM 43816</strain>
    </source>
</reference>
<dbReference type="PROSITE" id="PS50943">
    <property type="entry name" value="HTH_CROC1"/>
    <property type="match status" value="1"/>
</dbReference>
<dbReference type="Proteomes" id="UP000198253">
    <property type="component" value="Chromosome I"/>
</dbReference>
<dbReference type="InterPro" id="IPR010982">
    <property type="entry name" value="Lambda_DNA-bd_dom_sf"/>
</dbReference>
<evidence type="ECO:0000313" key="3">
    <source>
        <dbReference type="Proteomes" id="UP000198253"/>
    </source>
</evidence>
<name>A0A1C4XWR2_MICEC</name>
<dbReference type="AlphaFoldDB" id="A0A1C4XWR2"/>